<comment type="caution">
    <text evidence="3">The sequence shown here is derived from an EMBL/GenBank/DDBJ whole genome shotgun (WGS) entry which is preliminary data.</text>
</comment>
<keyword evidence="2" id="KW-0732">Signal</keyword>
<dbReference type="Pfam" id="PF18895">
    <property type="entry name" value="T4SS_pilin"/>
    <property type="match status" value="1"/>
</dbReference>
<dbReference type="Proteomes" id="UP000231426">
    <property type="component" value="Unassembled WGS sequence"/>
</dbReference>
<keyword evidence="1" id="KW-0812">Transmembrane</keyword>
<evidence type="ECO:0000256" key="1">
    <source>
        <dbReference type="SAM" id="Phobius"/>
    </source>
</evidence>
<evidence type="ECO:0000256" key="2">
    <source>
        <dbReference type="SAM" id="SignalP"/>
    </source>
</evidence>
<keyword evidence="1" id="KW-1133">Transmembrane helix</keyword>
<feature type="signal peptide" evidence="2">
    <location>
        <begin position="1"/>
        <end position="24"/>
    </location>
</feature>
<dbReference type="EMBL" id="PFBV01000003">
    <property type="protein sequence ID" value="PIT88634.1"/>
    <property type="molecule type" value="Genomic_DNA"/>
</dbReference>
<evidence type="ECO:0000313" key="4">
    <source>
        <dbReference type="Proteomes" id="UP000231426"/>
    </source>
</evidence>
<evidence type="ECO:0008006" key="5">
    <source>
        <dbReference type="Google" id="ProtNLM"/>
    </source>
</evidence>
<sequence length="137" mass="14522">MKKVLILLAMWLISGILCCNMTMAADGGMAERIAEKAGYTTEGITEYSLSQNIGVIIRSVLSVLGVIFLVLTIYAGILWGTAAGNEDKVDKAKKILISAFIGLVIVGAAYGITSLVFYFLGVGSAPSTDVDVPWSQQ</sequence>
<dbReference type="AlphaFoldDB" id="A0A2M6W781"/>
<gene>
    <name evidence="3" type="ORF">COU29_02570</name>
</gene>
<reference evidence="4" key="1">
    <citation type="submission" date="2017-09" db="EMBL/GenBank/DDBJ databases">
        <title>Depth-based differentiation of microbial function through sediment-hosted aquifers and enrichment of novel symbionts in the deep terrestrial subsurface.</title>
        <authorList>
            <person name="Probst A.J."/>
            <person name="Ladd B."/>
            <person name="Jarett J.K."/>
            <person name="Geller-Mcgrath D.E."/>
            <person name="Sieber C.M.K."/>
            <person name="Emerson J.B."/>
            <person name="Anantharaman K."/>
            <person name="Thomas B.C."/>
            <person name="Malmstrom R."/>
            <person name="Stieglmeier M."/>
            <person name="Klingl A."/>
            <person name="Woyke T."/>
            <person name="Ryan C.M."/>
            <person name="Banfield J.F."/>
        </authorList>
    </citation>
    <scope>NUCLEOTIDE SEQUENCE [LARGE SCALE GENOMIC DNA]</scope>
</reference>
<dbReference type="InterPro" id="IPR043993">
    <property type="entry name" value="T4SS_pilin"/>
</dbReference>
<feature type="transmembrane region" description="Helical" evidence="1">
    <location>
        <begin position="95"/>
        <end position="120"/>
    </location>
</feature>
<keyword evidence="1" id="KW-0472">Membrane</keyword>
<organism evidence="3 4">
    <name type="scientific">Candidatus Magasanikbacteria bacterium CG10_big_fil_rev_8_21_14_0_10_36_32</name>
    <dbReference type="NCBI Taxonomy" id="1974646"/>
    <lineage>
        <taxon>Bacteria</taxon>
        <taxon>Candidatus Magasanikiibacteriota</taxon>
    </lineage>
</organism>
<accession>A0A2M6W781</accession>
<name>A0A2M6W781_9BACT</name>
<evidence type="ECO:0000313" key="3">
    <source>
        <dbReference type="EMBL" id="PIT88634.1"/>
    </source>
</evidence>
<feature type="chain" id="PRO_5014617449" description="DUF4134 domain-containing protein" evidence="2">
    <location>
        <begin position="25"/>
        <end position="137"/>
    </location>
</feature>
<feature type="transmembrane region" description="Helical" evidence="1">
    <location>
        <begin position="55"/>
        <end position="83"/>
    </location>
</feature>
<protein>
    <recommendedName>
        <fullName evidence="5">DUF4134 domain-containing protein</fullName>
    </recommendedName>
</protein>
<proteinExistence type="predicted"/>